<dbReference type="STRING" id="1403190.A0A0F0IP36"/>
<sequence length="187" mass="20707">MSPSLPSLSSLTSLPQEQQFQVLDTLFEPSPELHALMAPILANQTFSSYASLIDAVGGRMSALSAANSPTDKAVLVGILGSHPRLGRPKVAQSEHISELSKKEQAQLNTGAEELAERLRLLNAEYEEKFPGLRFVTFVNGRSRDVIMVEMRQRIDRGDAEKEIEETIQAMCDIAKDRARKLEQTSRI</sequence>
<keyword evidence="1" id="KW-0659">Purine metabolism</keyword>
<gene>
    <name evidence="3" type="ORF">P875_00075993</name>
</gene>
<dbReference type="PANTHER" id="PTHR37987">
    <property type="entry name" value="CHROMOSOME 9, WHOLE GENOME SHOTGUN SEQUENCE"/>
    <property type="match status" value="1"/>
</dbReference>
<dbReference type="PANTHER" id="PTHR37987:SF1">
    <property type="entry name" value="OXO-4-HYDROXY-4-CARBOXY-5-UREIDOIMIDAZOLINE DECARBOXYLASE DOMAIN-CONTAINING PROTEIN"/>
    <property type="match status" value="1"/>
</dbReference>
<protein>
    <submittedName>
        <fullName evidence="3">OHCU decarboxylase</fullName>
    </submittedName>
</protein>
<dbReference type="GO" id="GO:0006144">
    <property type="term" value="P:purine nucleobase metabolic process"/>
    <property type="evidence" value="ECO:0007669"/>
    <property type="project" value="UniProtKB-KW"/>
</dbReference>
<evidence type="ECO:0000313" key="4">
    <source>
        <dbReference type="Proteomes" id="UP000033540"/>
    </source>
</evidence>
<dbReference type="Proteomes" id="UP000033540">
    <property type="component" value="Unassembled WGS sequence"/>
</dbReference>
<dbReference type="Pfam" id="PF09349">
    <property type="entry name" value="OHCU_decarbox"/>
    <property type="match status" value="1"/>
</dbReference>
<feature type="domain" description="Oxo-4-hydroxy-4-carboxy-5-ureidoimidazoline decarboxylase" evidence="2">
    <location>
        <begin position="13"/>
        <end position="179"/>
    </location>
</feature>
<dbReference type="InterPro" id="IPR018020">
    <property type="entry name" value="OHCU_decarboxylase"/>
</dbReference>
<dbReference type="EMBL" id="JZEE01000037">
    <property type="protein sequence ID" value="KJK68522.1"/>
    <property type="molecule type" value="Genomic_DNA"/>
</dbReference>
<reference evidence="3 4" key="1">
    <citation type="submission" date="2015-02" db="EMBL/GenBank/DDBJ databases">
        <title>Draft genome sequence of Aspergillus parasiticus SU-1.</title>
        <authorList>
            <person name="Yu J."/>
            <person name="Fedorova N."/>
            <person name="Yin Y."/>
            <person name="Losada L."/>
            <person name="Zafar N."/>
            <person name="Taujale R."/>
            <person name="Ehrlich K.C."/>
            <person name="Bhatnagar D."/>
            <person name="Cleveland T.E."/>
            <person name="Bennett J.W."/>
            <person name="Nierman W.C."/>
        </authorList>
    </citation>
    <scope>NUCLEOTIDE SEQUENCE [LARGE SCALE GENOMIC DNA]</scope>
    <source>
        <strain evidence="4">ATCC 56775 / NRRL 5862 / SRRC 143 / SU-1</strain>
    </source>
</reference>
<dbReference type="InterPro" id="IPR036778">
    <property type="entry name" value="OHCU_decarboxylase_sf"/>
</dbReference>
<evidence type="ECO:0000259" key="2">
    <source>
        <dbReference type="Pfam" id="PF09349"/>
    </source>
</evidence>
<organism evidence="3 4">
    <name type="scientific">Aspergillus parasiticus (strain ATCC 56775 / NRRL 5862 / SRRC 143 / SU-1)</name>
    <dbReference type="NCBI Taxonomy" id="1403190"/>
    <lineage>
        <taxon>Eukaryota</taxon>
        <taxon>Fungi</taxon>
        <taxon>Dikarya</taxon>
        <taxon>Ascomycota</taxon>
        <taxon>Pezizomycotina</taxon>
        <taxon>Eurotiomycetes</taxon>
        <taxon>Eurotiomycetidae</taxon>
        <taxon>Eurotiales</taxon>
        <taxon>Aspergillaceae</taxon>
        <taxon>Aspergillus</taxon>
        <taxon>Aspergillus subgen. Circumdati</taxon>
    </lineage>
</organism>
<dbReference type="SUPFAM" id="SSF158694">
    <property type="entry name" value="UraD-Like"/>
    <property type="match status" value="1"/>
</dbReference>
<evidence type="ECO:0000256" key="1">
    <source>
        <dbReference type="ARBA" id="ARBA00022631"/>
    </source>
</evidence>
<accession>A0A0F0IP36</accession>
<dbReference type="OrthoDB" id="5398391at2759"/>
<dbReference type="Gene3D" id="1.10.3330.10">
    <property type="entry name" value="Oxo-4-hydroxy-4-carboxy-5-ureidoimidazoline decarboxylase"/>
    <property type="match status" value="1"/>
</dbReference>
<name>A0A0F0IP36_ASPPU</name>
<evidence type="ECO:0000313" key="3">
    <source>
        <dbReference type="EMBL" id="KJK68522.1"/>
    </source>
</evidence>
<comment type="caution">
    <text evidence="3">The sequence shown here is derived from an EMBL/GenBank/DDBJ whole genome shotgun (WGS) entry which is preliminary data.</text>
</comment>
<proteinExistence type="predicted"/>
<dbReference type="AlphaFoldDB" id="A0A0F0IP36"/>